<feature type="region of interest" description="Disordered" evidence="1">
    <location>
        <begin position="270"/>
        <end position="289"/>
    </location>
</feature>
<dbReference type="Gene3D" id="3.40.50.1820">
    <property type="entry name" value="alpha/beta hydrolase"/>
    <property type="match status" value="1"/>
</dbReference>
<feature type="domain" description="AB hydrolase-1" evidence="2">
    <location>
        <begin position="109"/>
        <end position="153"/>
    </location>
</feature>
<proteinExistence type="predicted"/>
<organism evidence="3 4">
    <name type="scientific">Mycobacterium europaeum</name>
    <dbReference type="NCBI Taxonomy" id="761804"/>
    <lineage>
        <taxon>Bacteria</taxon>
        <taxon>Bacillati</taxon>
        <taxon>Actinomycetota</taxon>
        <taxon>Actinomycetes</taxon>
        <taxon>Mycobacteriales</taxon>
        <taxon>Mycobacteriaceae</taxon>
        <taxon>Mycobacterium</taxon>
        <taxon>Mycobacterium simiae complex</taxon>
    </lineage>
</organism>
<dbReference type="GO" id="GO:0016787">
    <property type="term" value="F:hydrolase activity"/>
    <property type="evidence" value="ECO:0007669"/>
    <property type="project" value="UniProtKB-KW"/>
</dbReference>
<dbReference type="InterPro" id="IPR000073">
    <property type="entry name" value="AB_hydrolase_1"/>
</dbReference>
<name>A0A0U1DMI9_9MYCO</name>
<keyword evidence="3" id="KW-0378">Hydrolase</keyword>
<keyword evidence="4" id="KW-1185">Reference proteome</keyword>
<accession>A0A0U1DMI9</accession>
<evidence type="ECO:0000313" key="4">
    <source>
        <dbReference type="Proteomes" id="UP000199601"/>
    </source>
</evidence>
<protein>
    <submittedName>
        <fullName evidence="3">Alpha/beta hydrolase family protein</fullName>
    </submittedName>
</protein>
<dbReference type="AlphaFoldDB" id="A0A0U1DMI9"/>
<gene>
    <name evidence="3" type="ORF">BN000_04125</name>
</gene>
<sequence length="289" mass="32178">MTTRQPAVPGRPAVGYMRLRRQLLELRAPMEAAAYVLTRSILTRLHSAGEPHAVLVLPGGMGGDGSTAHLRWGVSGQGYSVHGWNQGRNLGLDQTQLAGLRGRVDDLYALHDTPITVLGWSLGGIYARMLARDRPERVRQVITLGSPFRMLAHDQFAHRPFGRQNWERFVARHCAELDLLTVQEHERPPLTVPATAVYSRNDGFAPWHLSIDETGPNAGNPCAENVEVRSSHIGLASNPAVLAVILDRLAQPLGQWRPFKPIPAMRPLYPPPATWIHPDKRQTRKDKQR</sequence>
<reference evidence="4" key="1">
    <citation type="submission" date="2015-03" db="EMBL/GenBank/DDBJ databases">
        <authorList>
            <person name="Urmite Genomes"/>
        </authorList>
    </citation>
    <scope>NUCLEOTIDE SEQUENCE [LARGE SCALE GENOMIC DNA]</scope>
    <source>
        <strain evidence="4">CSUR P1344</strain>
    </source>
</reference>
<dbReference type="InterPro" id="IPR029058">
    <property type="entry name" value="AB_hydrolase_fold"/>
</dbReference>
<evidence type="ECO:0000256" key="1">
    <source>
        <dbReference type="SAM" id="MobiDB-lite"/>
    </source>
</evidence>
<dbReference type="EMBL" id="CTEC01000002">
    <property type="protein sequence ID" value="CQD18277.1"/>
    <property type="molecule type" value="Genomic_DNA"/>
</dbReference>
<dbReference type="RefSeq" id="WP_141659253.1">
    <property type="nucleotide sequence ID" value="NZ_CTEC01000002.1"/>
</dbReference>
<dbReference type="SUPFAM" id="SSF53474">
    <property type="entry name" value="alpha/beta-Hydrolases"/>
    <property type="match status" value="1"/>
</dbReference>
<dbReference type="Proteomes" id="UP000199601">
    <property type="component" value="Unassembled WGS sequence"/>
</dbReference>
<evidence type="ECO:0000259" key="2">
    <source>
        <dbReference type="Pfam" id="PF00561"/>
    </source>
</evidence>
<evidence type="ECO:0000313" key="3">
    <source>
        <dbReference type="EMBL" id="CQD18277.1"/>
    </source>
</evidence>
<dbReference type="Pfam" id="PF00561">
    <property type="entry name" value="Abhydrolase_1"/>
    <property type="match status" value="1"/>
</dbReference>